<evidence type="ECO:0000313" key="11">
    <source>
        <dbReference type="Proteomes" id="UP000770785"/>
    </source>
</evidence>
<proteinExistence type="inferred from homology"/>
<dbReference type="EMBL" id="JAATJH010000009">
    <property type="protein sequence ID" value="NJC28247.1"/>
    <property type="molecule type" value="Genomic_DNA"/>
</dbReference>
<name>A0ABX0XHM2_9BACT</name>
<comment type="similarity">
    <text evidence="2">Belongs to the MscS (TC 1.A.23) family.</text>
</comment>
<dbReference type="Pfam" id="PF21082">
    <property type="entry name" value="MS_channel_3rd"/>
    <property type="match status" value="1"/>
</dbReference>
<dbReference type="Gene3D" id="2.30.30.60">
    <property type="match status" value="1"/>
</dbReference>
<dbReference type="SUPFAM" id="SSF50182">
    <property type="entry name" value="Sm-like ribonucleoproteins"/>
    <property type="match status" value="1"/>
</dbReference>
<protein>
    <submittedName>
        <fullName evidence="10">Small-conductance mechanosensitive channel</fullName>
    </submittedName>
</protein>
<evidence type="ECO:0000256" key="4">
    <source>
        <dbReference type="ARBA" id="ARBA00022692"/>
    </source>
</evidence>
<feature type="transmembrane region" description="Helical" evidence="7">
    <location>
        <begin position="18"/>
        <end position="39"/>
    </location>
</feature>
<keyword evidence="11" id="KW-1185">Reference proteome</keyword>
<comment type="subcellular location">
    <subcellularLocation>
        <location evidence="1">Cell membrane</location>
        <topology evidence="1">Multi-pass membrane protein</topology>
    </subcellularLocation>
</comment>
<comment type="caution">
    <text evidence="10">The sequence shown here is derived from an EMBL/GenBank/DDBJ whole genome shotgun (WGS) entry which is preliminary data.</text>
</comment>
<evidence type="ECO:0000256" key="6">
    <source>
        <dbReference type="ARBA" id="ARBA00023136"/>
    </source>
</evidence>
<evidence type="ECO:0000256" key="5">
    <source>
        <dbReference type="ARBA" id="ARBA00022989"/>
    </source>
</evidence>
<feature type="domain" description="Mechanosensitive ion channel MscS C-terminal" evidence="9">
    <location>
        <begin position="364"/>
        <end position="444"/>
    </location>
</feature>
<dbReference type="Gene3D" id="3.30.70.100">
    <property type="match status" value="1"/>
</dbReference>
<keyword evidence="3" id="KW-1003">Cell membrane</keyword>
<evidence type="ECO:0000313" key="10">
    <source>
        <dbReference type="EMBL" id="NJC28247.1"/>
    </source>
</evidence>
<dbReference type="SUPFAM" id="SSF82689">
    <property type="entry name" value="Mechanosensitive channel protein MscS (YggB), C-terminal domain"/>
    <property type="match status" value="1"/>
</dbReference>
<dbReference type="PANTHER" id="PTHR30347:SF1">
    <property type="entry name" value="MECHANOSENSITIVE CHANNEL MSCK"/>
    <property type="match status" value="1"/>
</dbReference>
<dbReference type="Pfam" id="PF00924">
    <property type="entry name" value="MS_channel_2nd"/>
    <property type="match status" value="1"/>
</dbReference>
<dbReference type="InterPro" id="IPR023408">
    <property type="entry name" value="MscS_beta-dom_sf"/>
</dbReference>
<reference evidence="10 11" key="1">
    <citation type="submission" date="2020-03" db="EMBL/GenBank/DDBJ databases">
        <title>Genomic Encyclopedia of Type Strains, Phase IV (KMG-IV): sequencing the most valuable type-strain genomes for metagenomic binning, comparative biology and taxonomic classification.</title>
        <authorList>
            <person name="Goeker M."/>
        </authorList>
    </citation>
    <scope>NUCLEOTIDE SEQUENCE [LARGE SCALE GENOMIC DNA]</scope>
    <source>
        <strain evidence="10 11">DSM 105096</strain>
    </source>
</reference>
<evidence type="ECO:0000256" key="1">
    <source>
        <dbReference type="ARBA" id="ARBA00004651"/>
    </source>
</evidence>
<dbReference type="Gene3D" id="1.10.287.1260">
    <property type="match status" value="1"/>
</dbReference>
<dbReference type="InterPro" id="IPR006685">
    <property type="entry name" value="MscS_channel_2nd"/>
</dbReference>
<dbReference type="InterPro" id="IPR011066">
    <property type="entry name" value="MscS_channel_C_sf"/>
</dbReference>
<feature type="domain" description="Mechanosensitive ion channel MscS" evidence="8">
    <location>
        <begin position="288"/>
        <end position="354"/>
    </location>
</feature>
<dbReference type="InterPro" id="IPR010920">
    <property type="entry name" value="LSM_dom_sf"/>
</dbReference>
<dbReference type="InterPro" id="IPR052702">
    <property type="entry name" value="MscS-like_channel"/>
</dbReference>
<keyword evidence="6 7" id="KW-0472">Membrane</keyword>
<feature type="transmembrane region" description="Helical" evidence="7">
    <location>
        <begin position="246"/>
        <end position="271"/>
    </location>
</feature>
<feature type="transmembrane region" description="Helical" evidence="7">
    <location>
        <begin position="166"/>
        <end position="184"/>
    </location>
</feature>
<evidence type="ECO:0000256" key="2">
    <source>
        <dbReference type="ARBA" id="ARBA00008017"/>
    </source>
</evidence>
<organism evidence="10 11">
    <name type="scientific">Neolewinella antarctica</name>
    <dbReference type="NCBI Taxonomy" id="442734"/>
    <lineage>
        <taxon>Bacteria</taxon>
        <taxon>Pseudomonadati</taxon>
        <taxon>Bacteroidota</taxon>
        <taxon>Saprospiria</taxon>
        <taxon>Saprospirales</taxon>
        <taxon>Lewinellaceae</taxon>
        <taxon>Neolewinella</taxon>
    </lineage>
</organism>
<dbReference type="SUPFAM" id="SSF82861">
    <property type="entry name" value="Mechanosensitive channel protein MscS (YggB), transmembrane region"/>
    <property type="match status" value="1"/>
</dbReference>
<evidence type="ECO:0000256" key="7">
    <source>
        <dbReference type="SAM" id="Phobius"/>
    </source>
</evidence>
<evidence type="ECO:0000259" key="9">
    <source>
        <dbReference type="Pfam" id="PF21082"/>
    </source>
</evidence>
<dbReference type="RefSeq" id="WP_168040066.1">
    <property type="nucleotide sequence ID" value="NZ_JAATJH010000009.1"/>
</dbReference>
<gene>
    <name evidence="10" type="ORF">GGR27_003768</name>
</gene>
<dbReference type="Proteomes" id="UP000770785">
    <property type="component" value="Unassembled WGS sequence"/>
</dbReference>
<dbReference type="InterPro" id="IPR049278">
    <property type="entry name" value="MS_channel_C"/>
</dbReference>
<evidence type="ECO:0000256" key="3">
    <source>
        <dbReference type="ARBA" id="ARBA00022475"/>
    </source>
</evidence>
<evidence type="ECO:0000259" key="8">
    <source>
        <dbReference type="Pfam" id="PF00924"/>
    </source>
</evidence>
<sequence>MESLRDIEFDLAGFPVTLYDLALIGLTAVGLYLVGYLLNEQLFKWYYNREVTTDQNKNRTRRVVRFVLVSLFVIAVLRRLGIDYTFFDDGIQQAATDDGPPVYLTIRISTFVKALAAFIIANVLDLLLEEVLVQSYYNRIAKDGQETDAGTDHEGVADSFSSLRPLLYTIALGYIAIDTGIAAYSLHNFTDGRGVTGQITIGTILKAAAIFFAVRLGLKVLTGFILRNYYTRSKIDSGSQFAINRLLTYFIYFIGVLLIIQAMGFNLLVIWTGAAALLVGIGIGLQQTFNDLICGVIILFERSVKVGDVVELSGHQVGTVRKVGARTSVLETRDDIIIFVPNSKLIGENVTNWSQVSRIARFHVKVGVAYGSDTTLVKEILLQVADDHPRILKTPKPIVLFLDFGDSSLDFDLLFYSRDFIRIEGVKSEIRFAIDDAFRAKGVEVPFPQRDLWVKGLPAGLLERVAKEEE</sequence>
<dbReference type="InterPro" id="IPR006686">
    <property type="entry name" value="MscS_channel_CS"/>
</dbReference>
<keyword evidence="4 7" id="KW-0812">Transmembrane</keyword>
<dbReference type="InterPro" id="IPR011014">
    <property type="entry name" value="MscS_channel_TM-2"/>
</dbReference>
<feature type="transmembrane region" description="Helical" evidence="7">
    <location>
        <begin position="204"/>
        <end position="226"/>
    </location>
</feature>
<feature type="transmembrane region" description="Helical" evidence="7">
    <location>
        <begin position="277"/>
        <end position="300"/>
    </location>
</feature>
<feature type="transmembrane region" description="Helical" evidence="7">
    <location>
        <begin position="63"/>
        <end position="82"/>
    </location>
</feature>
<dbReference type="PROSITE" id="PS01246">
    <property type="entry name" value="UPF0003"/>
    <property type="match status" value="1"/>
</dbReference>
<dbReference type="PANTHER" id="PTHR30347">
    <property type="entry name" value="POTASSIUM CHANNEL RELATED"/>
    <property type="match status" value="1"/>
</dbReference>
<keyword evidence="5 7" id="KW-1133">Transmembrane helix</keyword>
<accession>A0ABX0XHM2</accession>